<accession>A0ABN7WZK9</accession>
<dbReference type="PROSITE" id="PS50118">
    <property type="entry name" value="HMG_BOX_2"/>
    <property type="match status" value="1"/>
</dbReference>
<feature type="domain" description="HMG box" evidence="3">
    <location>
        <begin position="8"/>
        <end position="77"/>
    </location>
</feature>
<organism evidence="4 5">
    <name type="scientific">Gigaspora margarita</name>
    <dbReference type="NCBI Taxonomy" id="4874"/>
    <lineage>
        <taxon>Eukaryota</taxon>
        <taxon>Fungi</taxon>
        <taxon>Fungi incertae sedis</taxon>
        <taxon>Mucoromycota</taxon>
        <taxon>Glomeromycotina</taxon>
        <taxon>Glomeromycetes</taxon>
        <taxon>Diversisporales</taxon>
        <taxon>Gigasporaceae</taxon>
        <taxon>Gigaspora</taxon>
    </lineage>
</organism>
<dbReference type="InterPro" id="IPR009071">
    <property type="entry name" value="HMG_box_dom"/>
</dbReference>
<evidence type="ECO:0000313" key="5">
    <source>
        <dbReference type="Proteomes" id="UP000789901"/>
    </source>
</evidence>
<dbReference type="CDD" id="cd00084">
    <property type="entry name" value="HMG-box_SF"/>
    <property type="match status" value="1"/>
</dbReference>
<name>A0ABN7WZK9_GIGMA</name>
<feature type="compositionally biased region" description="Polar residues" evidence="2">
    <location>
        <begin position="81"/>
        <end position="92"/>
    </location>
</feature>
<dbReference type="EMBL" id="CAJVQB010071850">
    <property type="protein sequence ID" value="CAG8843271.1"/>
    <property type="molecule type" value="Genomic_DNA"/>
</dbReference>
<keyword evidence="1" id="KW-0539">Nucleus</keyword>
<evidence type="ECO:0000313" key="4">
    <source>
        <dbReference type="EMBL" id="CAG8843271.1"/>
    </source>
</evidence>
<dbReference type="SUPFAM" id="SSF47095">
    <property type="entry name" value="HMG-box"/>
    <property type="match status" value="1"/>
</dbReference>
<reference evidence="4 5" key="1">
    <citation type="submission" date="2021-06" db="EMBL/GenBank/DDBJ databases">
        <authorList>
            <person name="Kallberg Y."/>
            <person name="Tangrot J."/>
            <person name="Rosling A."/>
        </authorList>
    </citation>
    <scope>NUCLEOTIDE SEQUENCE [LARGE SCALE GENOMIC DNA]</scope>
    <source>
        <strain evidence="4 5">120-4 pot B 10/14</strain>
    </source>
</reference>
<comment type="caution">
    <text evidence="4">The sequence shown here is derived from an EMBL/GenBank/DDBJ whole genome shotgun (WGS) entry which is preliminary data.</text>
</comment>
<keyword evidence="1" id="KW-0238">DNA-binding</keyword>
<dbReference type="InterPro" id="IPR036910">
    <property type="entry name" value="HMG_box_dom_sf"/>
</dbReference>
<feature type="non-terminal residue" evidence="4">
    <location>
        <position position="92"/>
    </location>
</feature>
<proteinExistence type="predicted"/>
<sequence>MVFELEDQNKIFLPFLLFSIEVRDTIASQFPNLNSQEISKIILNLWDCLPEDSKTEYKKKASENNKNIFNAPSPKKRKFSDNYSNPNPQYAH</sequence>
<keyword evidence="5" id="KW-1185">Reference proteome</keyword>
<dbReference type="Proteomes" id="UP000789901">
    <property type="component" value="Unassembled WGS sequence"/>
</dbReference>
<protein>
    <submittedName>
        <fullName evidence="4">16589_t:CDS:1</fullName>
    </submittedName>
</protein>
<evidence type="ECO:0000259" key="3">
    <source>
        <dbReference type="PROSITE" id="PS50118"/>
    </source>
</evidence>
<evidence type="ECO:0000256" key="1">
    <source>
        <dbReference type="PROSITE-ProRule" id="PRU00267"/>
    </source>
</evidence>
<gene>
    <name evidence="4" type="ORF">GMARGA_LOCUS36450</name>
</gene>
<dbReference type="Pfam" id="PF00505">
    <property type="entry name" value="HMG_box"/>
    <property type="match status" value="1"/>
</dbReference>
<feature type="region of interest" description="Disordered" evidence="2">
    <location>
        <begin position="58"/>
        <end position="92"/>
    </location>
</feature>
<dbReference type="Gene3D" id="1.10.30.10">
    <property type="entry name" value="High mobility group box domain"/>
    <property type="match status" value="1"/>
</dbReference>
<feature type="DNA-binding region" description="HMG box" evidence="1">
    <location>
        <begin position="8"/>
        <end position="77"/>
    </location>
</feature>
<evidence type="ECO:0000256" key="2">
    <source>
        <dbReference type="SAM" id="MobiDB-lite"/>
    </source>
</evidence>